<keyword evidence="3" id="KW-0472">Membrane</keyword>
<dbReference type="SMART" id="SM00267">
    <property type="entry name" value="GGDEF"/>
    <property type="match status" value="1"/>
</dbReference>
<dbReference type="SUPFAM" id="SSF55073">
    <property type="entry name" value="Nucleotide cyclase"/>
    <property type="match status" value="1"/>
</dbReference>
<keyword evidence="6" id="KW-1185">Reference proteome</keyword>
<evidence type="ECO:0000256" key="1">
    <source>
        <dbReference type="ARBA" id="ARBA00012528"/>
    </source>
</evidence>
<dbReference type="EC" id="2.7.7.65" evidence="1"/>
<protein>
    <recommendedName>
        <fullName evidence="1">diguanylate cyclase</fullName>
        <ecNumber evidence="1">2.7.7.65</ecNumber>
    </recommendedName>
</protein>
<evidence type="ECO:0000259" key="4">
    <source>
        <dbReference type="PROSITE" id="PS50887"/>
    </source>
</evidence>
<feature type="transmembrane region" description="Helical" evidence="3">
    <location>
        <begin position="123"/>
        <end position="140"/>
    </location>
</feature>
<dbReference type="PANTHER" id="PTHR45138:SF9">
    <property type="entry name" value="DIGUANYLATE CYCLASE DGCM-RELATED"/>
    <property type="match status" value="1"/>
</dbReference>
<dbReference type="InterPro" id="IPR029787">
    <property type="entry name" value="Nucleotide_cyclase"/>
</dbReference>
<accession>A0AAE3QFC0</accession>
<feature type="transmembrane region" description="Helical" evidence="3">
    <location>
        <begin position="152"/>
        <end position="177"/>
    </location>
</feature>
<evidence type="ECO:0000256" key="2">
    <source>
        <dbReference type="ARBA" id="ARBA00034247"/>
    </source>
</evidence>
<dbReference type="AlphaFoldDB" id="A0AAE3QFC0"/>
<feature type="transmembrane region" description="Helical" evidence="3">
    <location>
        <begin position="6"/>
        <end position="26"/>
    </location>
</feature>
<dbReference type="FunFam" id="3.30.70.270:FF:000001">
    <property type="entry name" value="Diguanylate cyclase domain protein"/>
    <property type="match status" value="1"/>
</dbReference>
<dbReference type="GO" id="GO:0052621">
    <property type="term" value="F:diguanylate cyclase activity"/>
    <property type="evidence" value="ECO:0007669"/>
    <property type="project" value="UniProtKB-EC"/>
</dbReference>
<dbReference type="InterPro" id="IPR000160">
    <property type="entry name" value="GGDEF_dom"/>
</dbReference>
<dbReference type="PANTHER" id="PTHR45138">
    <property type="entry name" value="REGULATORY COMPONENTS OF SENSORY TRANSDUCTION SYSTEM"/>
    <property type="match status" value="1"/>
</dbReference>
<dbReference type="InterPro" id="IPR050469">
    <property type="entry name" value="Diguanylate_Cyclase"/>
</dbReference>
<evidence type="ECO:0000256" key="3">
    <source>
        <dbReference type="SAM" id="Phobius"/>
    </source>
</evidence>
<keyword evidence="3" id="KW-0812">Transmembrane</keyword>
<sequence length="409" mass="43495">MGGAFPLLAVNFAIAIIFAFLFLAIARRSPSRWAAVLFGAGYAVASLAAICEALVAVTCYTRFFAVGAYASMLGGLCLLTIGVGEFYRLSVSRWLVGALFFAGVAVDMLIFDLPRGAPAHAVPYQIPFILVQALAAWVVLRAARRSTADKVLLALLLLTAIYFLGKAIVAVLSGNAFEVQSYLNSNYALLSQGLGAILIVGTGLALVGVLVREMIDNAVATSDVDPLSGLLNRRGFERRVLPLLRTGRSDAGGALILADLDYFKRINDNFGHQAGDEVIQAFARLLQRSVPKEAAVARMGGEEFAVYLPGTDADAGRMFATGIRVAMASRGMGKLQAGERITASFGVAQFAAGEALDAVMRRADVALYAAKAAGRDQVTVAEPQVAVHPQDCSAQVLQMHSYSRRLEKK</sequence>
<dbReference type="EMBL" id="JALDYZ010000006">
    <property type="protein sequence ID" value="MDI7922980.1"/>
    <property type="molecule type" value="Genomic_DNA"/>
</dbReference>
<dbReference type="InterPro" id="IPR043128">
    <property type="entry name" value="Rev_trsase/Diguanyl_cyclase"/>
</dbReference>
<name>A0AAE3QFC0_9HYPH</name>
<evidence type="ECO:0000313" key="5">
    <source>
        <dbReference type="EMBL" id="MDI7922980.1"/>
    </source>
</evidence>
<feature type="transmembrane region" description="Helical" evidence="3">
    <location>
        <begin position="63"/>
        <end position="87"/>
    </location>
</feature>
<dbReference type="NCBIfam" id="TIGR00254">
    <property type="entry name" value="GGDEF"/>
    <property type="match status" value="1"/>
</dbReference>
<proteinExistence type="predicted"/>
<dbReference type="Gene3D" id="3.30.70.270">
    <property type="match status" value="1"/>
</dbReference>
<comment type="catalytic activity">
    <reaction evidence="2">
        <text>2 GTP = 3',3'-c-di-GMP + 2 diphosphate</text>
        <dbReference type="Rhea" id="RHEA:24898"/>
        <dbReference type="ChEBI" id="CHEBI:33019"/>
        <dbReference type="ChEBI" id="CHEBI:37565"/>
        <dbReference type="ChEBI" id="CHEBI:58805"/>
        <dbReference type="EC" id="2.7.7.65"/>
    </reaction>
</comment>
<dbReference type="Pfam" id="PF00990">
    <property type="entry name" value="GGDEF"/>
    <property type="match status" value="1"/>
</dbReference>
<comment type="caution">
    <text evidence="5">The sequence shown here is derived from an EMBL/GenBank/DDBJ whole genome shotgun (WGS) entry which is preliminary data.</text>
</comment>
<organism evidence="5 6">
    <name type="scientific">Ferirhizobium litorale</name>
    <dbReference type="NCBI Taxonomy" id="2927786"/>
    <lineage>
        <taxon>Bacteria</taxon>
        <taxon>Pseudomonadati</taxon>
        <taxon>Pseudomonadota</taxon>
        <taxon>Alphaproteobacteria</taxon>
        <taxon>Hyphomicrobiales</taxon>
        <taxon>Rhizobiaceae</taxon>
        <taxon>Ferirhizobium</taxon>
    </lineage>
</organism>
<dbReference type="PROSITE" id="PS50887">
    <property type="entry name" value="GGDEF"/>
    <property type="match status" value="1"/>
</dbReference>
<reference evidence="5" key="1">
    <citation type="submission" date="2022-03" db="EMBL/GenBank/DDBJ databases">
        <title>Fererhizobium litorale gen. nov., sp. nov., isolated from sandy sediments of the Sea of Japan seashore.</title>
        <authorList>
            <person name="Romanenko L."/>
            <person name="Kurilenko V."/>
            <person name="Otstavnykh N."/>
            <person name="Svetashev V."/>
            <person name="Tekutyeva L."/>
            <person name="Isaeva M."/>
            <person name="Mikhailov V."/>
        </authorList>
    </citation>
    <scope>NUCLEOTIDE SEQUENCE</scope>
    <source>
        <strain evidence="5">KMM 9576</strain>
    </source>
</reference>
<feature type="transmembrane region" description="Helical" evidence="3">
    <location>
        <begin position="33"/>
        <end position="57"/>
    </location>
</feature>
<keyword evidence="3" id="KW-1133">Transmembrane helix</keyword>
<feature type="transmembrane region" description="Helical" evidence="3">
    <location>
        <begin position="189"/>
        <end position="211"/>
    </location>
</feature>
<feature type="transmembrane region" description="Helical" evidence="3">
    <location>
        <begin position="94"/>
        <end position="111"/>
    </location>
</feature>
<feature type="domain" description="GGDEF" evidence="4">
    <location>
        <begin position="251"/>
        <end position="383"/>
    </location>
</feature>
<dbReference type="CDD" id="cd01949">
    <property type="entry name" value="GGDEF"/>
    <property type="match status" value="1"/>
</dbReference>
<dbReference type="Proteomes" id="UP001161580">
    <property type="component" value="Unassembled WGS sequence"/>
</dbReference>
<dbReference type="RefSeq" id="WP_311787619.1">
    <property type="nucleotide sequence ID" value="NZ_JALDYY010000010.1"/>
</dbReference>
<gene>
    <name evidence="5" type="ORF">MRS75_12905</name>
</gene>
<evidence type="ECO:0000313" key="6">
    <source>
        <dbReference type="Proteomes" id="UP001161580"/>
    </source>
</evidence>